<sequence>MKRIFIAALLAGAALNCTAAEKLRIIDLSAPGTAQSTPPKKEASPTSSEAKDFISRLNATVERGNAQILSGKVDPVARRKQAQDLAALQNEGEKFGVLFTPFHKCNEASISAASSWQGLLGSNSQQFENGINSYEKEHQACLDALN</sequence>
<comment type="caution">
    <text evidence="2">The sequence shown here is derived from an EMBL/GenBank/DDBJ whole genome shotgun (WGS) entry which is preliminary data.</text>
</comment>
<organism evidence="2 3">
    <name type="scientific">Pseudomonas costantinii</name>
    <dbReference type="NCBI Taxonomy" id="168469"/>
    <lineage>
        <taxon>Bacteria</taxon>
        <taxon>Pseudomonadati</taxon>
        <taxon>Pseudomonadota</taxon>
        <taxon>Gammaproteobacteria</taxon>
        <taxon>Pseudomonadales</taxon>
        <taxon>Pseudomonadaceae</taxon>
        <taxon>Pseudomonas</taxon>
    </lineage>
</organism>
<dbReference type="RefSeq" id="WP_074851313.1">
    <property type="nucleotide sequence ID" value="NZ_FNTS01000001.1"/>
</dbReference>
<keyword evidence="3" id="KW-1185">Reference proteome</keyword>
<protein>
    <recommendedName>
        <fullName evidence="4">DUF4142 domain-containing protein</fullName>
    </recommendedName>
</protein>
<feature type="signal peptide" evidence="1">
    <location>
        <begin position="1"/>
        <end position="19"/>
    </location>
</feature>
<evidence type="ECO:0008006" key="4">
    <source>
        <dbReference type="Google" id="ProtNLM"/>
    </source>
</evidence>
<keyword evidence="1" id="KW-0732">Signal</keyword>
<reference evidence="2 3" key="1">
    <citation type="submission" date="2016-10" db="EMBL/GenBank/DDBJ databases">
        <authorList>
            <person name="Varghese N."/>
            <person name="Submissions S."/>
        </authorList>
    </citation>
    <scope>NUCLEOTIDE SEQUENCE [LARGE SCALE GENOMIC DNA]</scope>
    <source>
        <strain evidence="2 3">BS2773</strain>
    </source>
</reference>
<dbReference type="Proteomes" id="UP000182179">
    <property type="component" value="Unassembled WGS sequence"/>
</dbReference>
<evidence type="ECO:0000313" key="3">
    <source>
        <dbReference type="Proteomes" id="UP000182179"/>
    </source>
</evidence>
<accession>A0A1H4U152</accession>
<dbReference type="EMBL" id="FNTS01000001">
    <property type="protein sequence ID" value="SEC62455.1"/>
    <property type="molecule type" value="Genomic_DNA"/>
</dbReference>
<name>A0A1H4U152_9PSED</name>
<feature type="chain" id="PRO_5047393576" description="DUF4142 domain-containing protein" evidence="1">
    <location>
        <begin position="20"/>
        <end position="146"/>
    </location>
</feature>
<evidence type="ECO:0000313" key="2">
    <source>
        <dbReference type="EMBL" id="SEC62455.1"/>
    </source>
</evidence>
<gene>
    <name evidence="2" type="ORF">SAMN04515675_0023</name>
</gene>
<evidence type="ECO:0000256" key="1">
    <source>
        <dbReference type="SAM" id="SignalP"/>
    </source>
</evidence>
<proteinExistence type="predicted"/>